<name>A0A0S2DHL8_LYSEN</name>
<dbReference type="PATRIC" id="fig|69.6.peg.2812"/>
<accession>A0A0S2DHL8</accession>
<feature type="region of interest" description="Disordered" evidence="1">
    <location>
        <begin position="22"/>
        <end position="54"/>
    </location>
</feature>
<dbReference type="Proteomes" id="UP000061569">
    <property type="component" value="Chromosome"/>
</dbReference>
<evidence type="ECO:0000256" key="2">
    <source>
        <dbReference type="SAM" id="SignalP"/>
    </source>
</evidence>
<dbReference type="EMBL" id="CP013140">
    <property type="protein sequence ID" value="ALN58198.1"/>
    <property type="molecule type" value="Genomic_DNA"/>
</dbReference>
<gene>
    <name evidence="3" type="ORF">GLE_2850</name>
</gene>
<dbReference type="KEGG" id="lez:GLE_2850"/>
<organism evidence="3 4">
    <name type="scientific">Lysobacter enzymogenes</name>
    <dbReference type="NCBI Taxonomy" id="69"/>
    <lineage>
        <taxon>Bacteria</taxon>
        <taxon>Pseudomonadati</taxon>
        <taxon>Pseudomonadota</taxon>
        <taxon>Gammaproteobacteria</taxon>
        <taxon>Lysobacterales</taxon>
        <taxon>Lysobacteraceae</taxon>
        <taxon>Lysobacter</taxon>
    </lineage>
</organism>
<dbReference type="STRING" id="69.GLE_2850"/>
<evidence type="ECO:0000256" key="1">
    <source>
        <dbReference type="SAM" id="MobiDB-lite"/>
    </source>
</evidence>
<proteinExistence type="predicted"/>
<feature type="chain" id="PRO_5006594799" evidence="2">
    <location>
        <begin position="21"/>
        <end position="54"/>
    </location>
</feature>
<dbReference type="AlphaFoldDB" id="A0A0S2DHL8"/>
<sequence length="54" mass="5432">MLTAAAIRCTVALWPVVAAAASAGEPGGGEAPPHRDPQDEATAAAEPIEPRRPS</sequence>
<keyword evidence="2" id="KW-0732">Signal</keyword>
<evidence type="ECO:0000313" key="3">
    <source>
        <dbReference type="EMBL" id="ALN58198.1"/>
    </source>
</evidence>
<reference evidence="3 4" key="1">
    <citation type="submission" date="2015-11" db="EMBL/GenBank/DDBJ databases">
        <title>Genome sequences of Lysobacter enzymogenes strain C3 and Lysobacter antibioticus ATCC 29479.</title>
        <authorList>
            <person name="Kobayashi D.Y."/>
        </authorList>
    </citation>
    <scope>NUCLEOTIDE SEQUENCE [LARGE SCALE GENOMIC DNA]</scope>
    <source>
        <strain evidence="3 4">C3</strain>
    </source>
</reference>
<evidence type="ECO:0000313" key="4">
    <source>
        <dbReference type="Proteomes" id="UP000061569"/>
    </source>
</evidence>
<feature type="signal peptide" evidence="2">
    <location>
        <begin position="1"/>
        <end position="20"/>
    </location>
</feature>
<protein>
    <submittedName>
        <fullName evidence="3">Uncharacterized protein</fullName>
    </submittedName>
</protein>